<dbReference type="EMBL" id="GL732525">
    <property type="protein sequence ID" value="EFX88898.1"/>
    <property type="molecule type" value="Genomic_DNA"/>
</dbReference>
<dbReference type="PANTHER" id="PTHR22917">
    <property type="entry name" value="HEMOPEXIN DOMAIN-CONTAINING PROTEIN"/>
    <property type="match status" value="1"/>
</dbReference>
<dbReference type="InterPro" id="IPR002557">
    <property type="entry name" value="Chitin-bd_dom"/>
</dbReference>
<reference evidence="5 6" key="1">
    <citation type="journal article" date="2011" name="Science">
        <title>The ecoresponsive genome of Daphnia pulex.</title>
        <authorList>
            <person name="Colbourne J.K."/>
            <person name="Pfrender M.E."/>
            <person name="Gilbert D."/>
            <person name="Thomas W.K."/>
            <person name="Tucker A."/>
            <person name="Oakley T.H."/>
            <person name="Tokishita S."/>
            <person name="Aerts A."/>
            <person name="Arnold G.J."/>
            <person name="Basu M.K."/>
            <person name="Bauer D.J."/>
            <person name="Caceres C.E."/>
            <person name="Carmel L."/>
            <person name="Casola C."/>
            <person name="Choi J.H."/>
            <person name="Detter J.C."/>
            <person name="Dong Q."/>
            <person name="Dusheyko S."/>
            <person name="Eads B.D."/>
            <person name="Frohlich T."/>
            <person name="Geiler-Samerotte K.A."/>
            <person name="Gerlach D."/>
            <person name="Hatcher P."/>
            <person name="Jogdeo S."/>
            <person name="Krijgsveld J."/>
            <person name="Kriventseva E.V."/>
            <person name="Kultz D."/>
            <person name="Laforsch C."/>
            <person name="Lindquist E."/>
            <person name="Lopez J."/>
            <person name="Manak J.R."/>
            <person name="Muller J."/>
            <person name="Pangilinan J."/>
            <person name="Patwardhan R.P."/>
            <person name="Pitluck S."/>
            <person name="Pritham E.J."/>
            <person name="Rechtsteiner A."/>
            <person name="Rho M."/>
            <person name="Rogozin I.B."/>
            <person name="Sakarya O."/>
            <person name="Salamov A."/>
            <person name="Schaack S."/>
            <person name="Shapiro H."/>
            <person name="Shiga Y."/>
            <person name="Skalitzky C."/>
            <person name="Smith Z."/>
            <person name="Souvorov A."/>
            <person name="Sung W."/>
            <person name="Tang Z."/>
            <person name="Tsuchiya D."/>
            <person name="Tu H."/>
            <person name="Vos H."/>
            <person name="Wang M."/>
            <person name="Wolf Y.I."/>
            <person name="Yamagata H."/>
            <person name="Yamada T."/>
            <person name="Ye Y."/>
            <person name="Shaw J.R."/>
            <person name="Andrews J."/>
            <person name="Crease T.J."/>
            <person name="Tang H."/>
            <person name="Lucas S.M."/>
            <person name="Robertson H.M."/>
            <person name="Bork P."/>
            <person name="Koonin E.V."/>
            <person name="Zdobnov E.M."/>
            <person name="Grigoriev I.V."/>
            <person name="Lynch M."/>
            <person name="Boore J.L."/>
        </authorList>
    </citation>
    <scope>NUCLEOTIDE SEQUENCE [LARGE SCALE GENOMIC DNA]</scope>
</reference>
<dbReference type="PROSITE" id="PS50940">
    <property type="entry name" value="CHIT_BIND_II"/>
    <property type="match status" value="1"/>
</dbReference>
<protein>
    <recommendedName>
        <fullName evidence="7">Chitin-binding type-2 domain-containing protein</fullName>
    </recommendedName>
</protein>
<dbReference type="PROSITE" id="PS50958">
    <property type="entry name" value="SMB_2"/>
    <property type="match status" value="2"/>
</dbReference>
<dbReference type="SUPFAM" id="SSF90188">
    <property type="entry name" value="Somatomedin B domain"/>
    <property type="match status" value="2"/>
</dbReference>
<dbReference type="OrthoDB" id="6343515at2759"/>
<dbReference type="Gene3D" id="4.10.410.20">
    <property type="match status" value="2"/>
</dbReference>
<dbReference type="Gene3D" id="2.170.140.10">
    <property type="entry name" value="Chitin binding domain"/>
    <property type="match status" value="1"/>
</dbReference>
<dbReference type="KEGG" id="dpx:DAPPUDRAFT_95750"/>
<dbReference type="InterPro" id="IPR051298">
    <property type="entry name" value="Heme_transport/Cell_adhesion"/>
</dbReference>
<evidence type="ECO:0000259" key="3">
    <source>
        <dbReference type="PROSITE" id="PS50940"/>
    </source>
</evidence>
<dbReference type="InterPro" id="IPR036024">
    <property type="entry name" value="Somatomedin_B-like_dom_sf"/>
</dbReference>
<dbReference type="InParanoid" id="E9FUN0"/>
<proteinExistence type="predicted"/>
<dbReference type="SMART" id="SM00201">
    <property type="entry name" value="SO"/>
    <property type="match status" value="2"/>
</dbReference>
<dbReference type="AlphaFoldDB" id="E9FUN0"/>
<dbReference type="Proteomes" id="UP000000305">
    <property type="component" value="Unassembled WGS sequence"/>
</dbReference>
<dbReference type="PhylomeDB" id="E9FUN0"/>
<feature type="domain" description="SMB" evidence="4">
    <location>
        <begin position="79"/>
        <end position="115"/>
    </location>
</feature>
<dbReference type="InterPro" id="IPR001212">
    <property type="entry name" value="Somatomedin_B_dom"/>
</dbReference>
<evidence type="ECO:0000313" key="5">
    <source>
        <dbReference type="EMBL" id="EFX88898.1"/>
    </source>
</evidence>
<evidence type="ECO:0008006" key="7">
    <source>
        <dbReference type="Google" id="ProtNLM"/>
    </source>
</evidence>
<dbReference type="Pfam" id="PF01607">
    <property type="entry name" value="CBM_14"/>
    <property type="match status" value="1"/>
</dbReference>
<dbReference type="PROSITE" id="PS00524">
    <property type="entry name" value="SMB_1"/>
    <property type="match status" value="2"/>
</dbReference>
<organism evidence="5 6">
    <name type="scientific">Daphnia pulex</name>
    <name type="common">Water flea</name>
    <dbReference type="NCBI Taxonomy" id="6669"/>
    <lineage>
        <taxon>Eukaryota</taxon>
        <taxon>Metazoa</taxon>
        <taxon>Ecdysozoa</taxon>
        <taxon>Arthropoda</taxon>
        <taxon>Crustacea</taxon>
        <taxon>Branchiopoda</taxon>
        <taxon>Diplostraca</taxon>
        <taxon>Cladocera</taxon>
        <taxon>Anomopoda</taxon>
        <taxon>Daphniidae</taxon>
        <taxon>Daphnia</taxon>
    </lineage>
</organism>
<gene>
    <name evidence="5" type="ORF">DAPPUDRAFT_95750</name>
</gene>
<dbReference type="PROSITE" id="PS51257">
    <property type="entry name" value="PROKAR_LIPOPROTEIN"/>
    <property type="match status" value="1"/>
</dbReference>
<accession>E9FUN0</accession>
<feature type="domain" description="SMB" evidence="4">
    <location>
        <begin position="35"/>
        <end position="78"/>
    </location>
</feature>
<dbReference type="GO" id="GO:0005576">
    <property type="term" value="C:extracellular region"/>
    <property type="evidence" value="ECO:0007669"/>
    <property type="project" value="InterPro"/>
</dbReference>
<feature type="domain" description="Chitin-binding type-2" evidence="3">
    <location>
        <begin position="138"/>
        <end position="194"/>
    </location>
</feature>
<evidence type="ECO:0000313" key="6">
    <source>
        <dbReference type="Proteomes" id="UP000000305"/>
    </source>
</evidence>
<evidence type="ECO:0000256" key="2">
    <source>
        <dbReference type="SAM" id="SignalP"/>
    </source>
</evidence>
<dbReference type="HOGENOM" id="CLU_107303_0_0_1"/>
<dbReference type="InterPro" id="IPR036508">
    <property type="entry name" value="Chitin-bd_dom_sf"/>
</dbReference>
<name>E9FUN0_DAPPU</name>
<keyword evidence="2" id="KW-0732">Signal</keyword>
<sequence>MKLTLSFVVVCGLMSCALLVEAKSSNSFRELISNKAGSCAGRCGQSGTDSTKPCQCNLSCQTYGDCCDDYLTLCNSCDGRCSAAYDNKWPCQCNVDCPSYGNCCSDYPALCQGVTTTVKTTVTVPDLTTTTTPVPTTPFSCPDDYTAKHPNPDDCHSFYECVAGVAYLVNCPPGLYYNPDLQVCDYLDNVPSCQ</sequence>
<keyword evidence="6" id="KW-1185">Reference proteome</keyword>
<dbReference type="SMART" id="SM00494">
    <property type="entry name" value="ChtBD2"/>
    <property type="match status" value="1"/>
</dbReference>
<evidence type="ECO:0000256" key="1">
    <source>
        <dbReference type="ARBA" id="ARBA00023157"/>
    </source>
</evidence>
<dbReference type="Pfam" id="PF01033">
    <property type="entry name" value="Somatomedin_B"/>
    <property type="match status" value="1"/>
</dbReference>
<dbReference type="OMA" id="PWSAISE"/>
<keyword evidence="1" id="KW-1015">Disulfide bond</keyword>
<dbReference type="GO" id="GO:0008061">
    <property type="term" value="F:chitin binding"/>
    <property type="evidence" value="ECO:0007669"/>
    <property type="project" value="InterPro"/>
</dbReference>
<dbReference type="PANTHER" id="PTHR22917:SF6">
    <property type="entry name" value="EG:8D8.2 PROTEIN-RELATED"/>
    <property type="match status" value="1"/>
</dbReference>
<evidence type="ECO:0000259" key="4">
    <source>
        <dbReference type="PROSITE" id="PS50958"/>
    </source>
</evidence>
<feature type="chain" id="PRO_5003236403" description="Chitin-binding type-2 domain-containing protein" evidence="2">
    <location>
        <begin position="23"/>
        <end position="194"/>
    </location>
</feature>
<feature type="signal peptide" evidence="2">
    <location>
        <begin position="1"/>
        <end position="22"/>
    </location>
</feature>
<dbReference type="SUPFAM" id="SSF57625">
    <property type="entry name" value="Invertebrate chitin-binding proteins"/>
    <property type="match status" value="1"/>
</dbReference>